<dbReference type="STRING" id="644966.Tmar_0388"/>
<evidence type="ECO:0000259" key="2">
    <source>
        <dbReference type="SMART" id="SM00244"/>
    </source>
</evidence>
<gene>
    <name evidence="3" type="ordered locus">Tmar_0388</name>
</gene>
<dbReference type="PANTHER" id="PTHR43446:SF1">
    <property type="entry name" value="BAND 7 DOMAIN-CONTAINING PROTEIN"/>
    <property type="match status" value="1"/>
</dbReference>
<dbReference type="SMART" id="SM00244">
    <property type="entry name" value="PHB"/>
    <property type="match status" value="1"/>
</dbReference>
<name>E6SG94_THEM7</name>
<protein>
    <submittedName>
        <fullName evidence="3">Band 7 protein</fullName>
    </submittedName>
</protein>
<feature type="transmembrane region" description="Helical" evidence="1">
    <location>
        <begin position="50"/>
        <end position="71"/>
    </location>
</feature>
<accession>E6SG94</accession>
<dbReference type="HOGENOM" id="CLU_053998_0_0_9"/>
<feature type="domain" description="Band 7" evidence="2">
    <location>
        <begin position="66"/>
        <end position="231"/>
    </location>
</feature>
<organism evidence="3 4">
    <name type="scientific">Thermaerobacter marianensis (strain ATCC 700841 / DSM 12885 / JCM 10246 / 7p75a)</name>
    <dbReference type="NCBI Taxonomy" id="644966"/>
    <lineage>
        <taxon>Bacteria</taxon>
        <taxon>Bacillati</taxon>
        <taxon>Bacillota</taxon>
        <taxon>Clostridia</taxon>
        <taxon>Eubacteriales</taxon>
        <taxon>Clostridiales Family XVII. Incertae Sedis</taxon>
        <taxon>Thermaerobacter</taxon>
    </lineage>
</organism>
<evidence type="ECO:0000256" key="1">
    <source>
        <dbReference type="SAM" id="Phobius"/>
    </source>
</evidence>
<keyword evidence="4" id="KW-1185">Reference proteome</keyword>
<dbReference type="SUPFAM" id="SSF117892">
    <property type="entry name" value="Band 7/SPFH domain"/>
    <property type="match status" value="1"/>
</dbReference>
<dbReference type="AlphaFoldDB" id="E6SG94"/>
<dbReference type="PANTHER" id="PTHR43446">
    <property type="entry name" value="MEMBRANE PROTEIN-RELATED"/>
    <property type="match status" value="1"/>
</dbReference>
<dbReference type="Proteomes" id="UP000008915">
    <property type="component" value="Chromosome"/>
</dbReference>
<sequence>MKETRAWALPGIVGLVLALALGGAAVYLFIRGVSALESGAVPVLGHGGVDVTAGVLALIAAIIVASGMLIVQPNYSRSVVFLGRYLGTLREPGWWWTVPLTSQPAVSLRVRNFESEKIKVNDLRGNPIQIAAVVVWRVVDAARALFEVDKYEEFVKIQSETALRHIASQYPYDTFEDHSATSLRENTDIVSQALAQELQERLAVAGVEVLDARLTHLAYAPEIAHAMLQRQQAEAVVAARAKIVEGAVGMVQMALAELQRHGVVELDDERRAAMINNLMVAIVGERAAQPVINTGTLY</sequence>
<dbReference type="KEGG" id="tmr:Tmar_0388"/>
<dbReference type="RefSeq" id="WP_013494816.1">
    <property type="nucleotide sequence ID" value="NC_014831.1"/>
</dbReference>
<reference evidence="4" key="2">
    <citation type="journal article" date="2010" name="Stand. Genomic Sci.">
        <title>Complete genome sequence of Thermaerobacter marianensis type strain (7p75aT).</title>
        <authorList>
            <person name="Han C."/>
            <person name="Gu W."/>
            <person name="Zhang X."/>
            <person name="Lapidus A."/>
            <person name="Nolan M."/>
            <person name="Copeland A."/>
            <person name="Lucas S."/>
            <person name="Glavina Del Rio T."/>
            <person name="Tice H."/>
            <person name="Cheng J."/>
            <person name="Tapia R."/>
            <person name="Goodwin L."/>
            <person name="Pitluck S."/>
            <person name="Pagani I."/>
            <person name="Ivanova N."/>
            <person name="Mavromatis K."/>
            <person name="Mikhailova N."/>
            <person name="Pati A."/>
            <person name="Chen A."/>
            <person name="Palaniappan K."/>
            <person name="Land M."/>
            <person name="Hauser L."/>
            <person name="Chang Y."/>
            <person name="Jeffries C."/>
            <person name="Schneider S."/>
            <person name="Rohde M."/>
            <person name="Goker M."/>
            <person name="Pukall R."/>
            <person name="Woyke T."/>
            <person name="Bristow J."/>
            <person name="Eisen J."/>
            <person name="Markowitz V."/>
            <person name="Hugenholtz P."/>
            <person name="Kyrpides N."/>
            <person name="Klenk H."/>
            <person name="Detter J."/>
        </authorList>
    </citation>
    <scope>NUCLEOTIDE SEQUENCE [LARGE SCALE GENOMIC DNA]</scope>
    <source>
        <strain evidence="4">ATCC 700841 / DSM 12885 / JCM 10246 / 7p75a</strain>
    </source>
</reference>
<dbReference type="Gene3D" id="3.30.479.30">
    <property type="entry name" value="Band 7 domain"/>
    <property type="match status" value="1"/>
</dbReference>
<reference evidence="3 4" key="1">
    <citation type="journal article" date="2010" name="Stand. Genomic Sci.">
        <title>Complete genome sequence of Thermaerobacter marianensis type strain (7p75a).</title>
        <authorList>
            <person name="Han C."/>
            <person name="Gu W."/>
            <person name="Zhang X."/>
            <person name="Lapidus A."/>
            <person name="Nolan M."/>
            <person name="Copeland A."/>
            <person name="Lucas S."/>
            <person name="Del Rio T.G."/>
            <person name="Tice H."/>
            <person name="Cheng J.F."/>
            <person name="Tapia R."/>
            <person name="Goodwin L."/>
            <person name="Pitluck S."/>
            <person name="Pagani I."/>
            <person name="Ivanova N."/>
            <person name="Mavromatis K."/>
            <person name="Mikhailova N."/>
            <person name="Pati A."/>
            <person name="Chen A."/>
            <person name="Palaniappan K."/>
            <person name="Land M."/>
            <person name="Hauser L."/>
            <person name="Chang Y.J."/>
            <person name="Jeffries C.D."/>
            <person name="Schneider S."/>
            <person name="Rohde M."/>
            <person name="Goker M."/>
            <person name="Pukall R."/>
            <person name="Woyke T."/>
            <person name="Bristow J."/>
            <person name="Eisen J.A."/>
            <person name="Markowitz V."/>
            <person name="Hugenholtz P."/>
            <person name="Kyrpides N.C."/>
            <person name="Klenk H.P."/>
            <person name="Detter J.C."/>
        </authorList>
    </citation>
    <scope>NUCLEOTIDE SEQUENCE [LARGE SCALE GENOMIC DNA]</scope>
    <source>
        <strain evidence="4">ATCC 700841 / DSM 12885 / JCM 10246 / 7p75a</strain>
    </source>
</reference>
<dbReference type="CDD" id="cd03402">
    <property type="entry name" value="SPFH_like_u2"/>
    <property type="match status" value="1"/>
</dbReference>
<dbReference type="eggNOG" id="COG0330">
    <property type="taxonomic scope" value="Bacteria"/>
</dbReference>
<keyword evidence="1" id="KW-0472">Membrane</keyword>
<dbReference type="OrthoDB" id="9813479at2"/>
<dbReference type="InterPro" id="IPR036013">
    <property type="entry name" value="Band_7/SPFH_dom_sf"/>
</dbReference>
<dbReference type="Pfam" id="PF01145">
    <property type="entry name" value="Band_7"/>
    <property type="match status" value="1"/>
</dbReference>
<proteinExistence type="predicted"/>
<evidence type="ECO:0000313" key="3">
    <source>
        <dbReference type="EMBL" id="ADU50511.1"/>
    </source>
</evidence>
<dbReference type="InterPro" id="IPR001107">
    <property type="entry name" value="Band_7"/>
</dbReference>
<evidence type="ECO:0000313" key="4">
    <source>
        <dbReference type="Proteomes" id="UP000008915"/>
    </source>
</evidence>
<dbReference type="EMBL" id="CP002344">
    <property type="protein sequence ID" value="ADU50511.1"/>
    <property type="molecule type" value="Genomic_DNA"/>
</dbReference>
<keyword evidence="1" id="KW-1133">Transmembrane helix</keyword>
<feature type="transmembrane region" description="Helical" evidence="1">
    <location>
        <begin position="7"/>
        <end position="30"/>
    </location>
</feature>
<keyword evidence="1" id="KW-0812">Transmembrane</keyword>